<dbReference type="AlphaFoldDB" id="A0A6I6IR61"/>
<gene>
    <name evidence="2" type="ORF">EI983_05295</name>
</gene>
<dbReference type="EMBL" id="CP034348">
    <property type="protein sequence ID" value="QGX97726.1"/>
    <property type="molecule type" value="Genomic_DNA"/>
</dbReference>
<feature type="domain" description="Hedgehog/Intein (Hint)" evidence="1">
    <location>
        <begin position="181"/>
        <end position="319"/>
    </location>
</feature>
<organism evidence="2 3">
    <name type="scientific">Roseovarius faecimaris</name>
    <dbReference type="NCBI Taxonomy" id="2494550"/>
    <lineage>
        <taxon>Bacteria</taxon>
        <taxon>Pseudomonadati</taxon>
        <taxon>Pseudomonadota</taxon>
        <taxon>Alphaproteobacteria</taxon>
        <taxon>Rhodobacterales</taxon>
        <taxon>Roseobacteraceae</taxon>
        <taxon>Roseovarius</taxon>
    </lineage>
</organism>
<reference evidence="3" key="1">
    <citation type="submission" date="2018-12" db="EMBL/GenBank/DDBJ databases">
        <title>Complete genome sequence of Roseovarius sp. MME-070.</title>
        <authorList>
            <person name="Nam Y.-D."/>
            <person name="Kang J."/>
            <person name="Chung W.-H."/>
            <person name="Park Y.S."/>
        </authorList>
    </citation>
    <scope>NUCLEOTIDE SEQUENCE [LARGE SCALE GENOMIC DNA]</scope>
    <source>
        <strain evidence="3">MME-070</strain>
    </source>
</reference>
<proteinExistence type="predicted"/>
<name>A0A6I6IR61_9RHOB</name>
<sequence>MADTTLLLNGFSVIGDPQTNSNASNGGEFMIHDGTAVFEDDDIIVFEVEGATEDGVLTDESVIVRIIVYDNASDYYNDIPKYTYDAPPDGGGEIDDGRNNMGDRYLEFDASSLTSSDPDAPVLGELALVAGIDILGALESQSGPYEIPTNEDIDLNGDGIISPDEVGDGAFESDLNILTVICFMRGTLIETPSGPQAIETLKEGDMVSTLDEGPQPIRWIGTMTVPGRVAENAPVRVKRGALGNVRDLWLSQNHRVLLRGATAELLFGEPEVLVAAKHLCNDDTIRIMPCDTVEYWHFLFDSHQIVFAECCPAESLFPGQASLDTVTPVERDEIIAAFPELEQGDCGYDMSRYTLKKYEAEALKRSA</sequence>
<dbReference type="Gene3D" id="2.170.16.10">
    <property type="entry name" value="Hedgehog/Intein (Hint) domain"/>
    <property type="match status" value="1"/>
</dbReference>
<evidence type="ECO:0000259" key="1">
    <source>
        <dbReference type="Pfam" id="PF13403"/>
    </source>
</evidence>
<dbReference type="PROSITE" id="PS00018">
    <property type="entry name" value="EF_HAND_1"/>
    <property type="match status" value="1"/>
</dbReference>
<evidence type="ECO:0000313" key="2">
    <source>
        <dbReference type="EMBL" id="QGX97726.1"/>
    </source>
</evidence>
<dbReference type="RefSeq" id="WP_198389381.1">
    <property type="nucleotide sequence ID" value="NZ_CP034348.1"/>
</dbReference>
<dbReference type="SUPFAM" id="SSF51294">
    <property type="entry name" value="Hedgehog/intein (Hint) domain"/>
    <property type="match status" value="1"/>
</dbReference>
<dbReference type="KEGG" id="rom:EI983_05295"/>
<dbReference type="InterPro" id="IPR028992">
    <property type="entry name" value="Hedgehog/Intein_dom"/>
</dbReference>
<keyword evidence="3" id="KW-1185">Reference proteome</keyword>
<accession>A0A6I6IR61</accession>
<dbReference type="InterPro" id="IPR018247">
    <property type="entry name" value="EF_Hand_1_Ca_BS"/>
</dbReference>
<dbReference type="InterPro" id="IPR036844">
    <property type="entry name" value="Hint_dom_sf"/>
</dbReference>
<evidence type="ECO:0000313" key="3">
    <source>
        <dbReference type="Proteomes" id="UP000428330"/>
    </source>
</evidence>
<dbReference type="Proteomes" id="UP000428330">
    <property type="component" value="Chromosome"/>
</dbReference>
<protein>
    <recommendedName>
        <fullName evidence="1">Hedgehog/Intein (Hint) domain-containing protein</fullName>
    </recommendedName>
</protein>
<dbReference type="Pfam" id="PF13403">
    <property type="entry name" value="Hint_2"/>
    <property type="match status" value="1"/>
</dbReference>